<name>A0ACC1NDN0_9HYPO</name>
<keyword evidence="2" id="KW-1185">Reference proteome</keyword>
<organism evidence="1 2">
    <name type="scientific">Zarea fungicola</name>
    <dbReference type="NCBI Taxonomy" id="93591"/>
    <lineage>
        <taxon>Eukaryota</taxon>
        <taxon>Fungi</taxon>
        <taxon>Dikarya</taxon>
        <taxon>Ascomycota</taxon>
        <taxon>Pezizomycotina</taxon>
        <taxon>Sordariomycetes</taxon>
        <taxon>Hypocreomycetidae</taxon>
        <taxon>Hypocreales</taxon>
        <taxon>Cordycipitaceae</taxon>
        <taxon>Zarea</taxon>
    </lineage>
</organism>
<accession>A0ACC1NDN0</accession>
<evidence type="ECO:0000313" key="2">
    <source>
        <dbReference type="Proteomes" id="UP001143910"/>
    </source>
</evidence>
<comment type="caution">
    <text evidence="1">The sequence shown here is derived from an EMBL/GenBank/DDBJ whole genome shotgun (WGS) entry which is preliminary data.</text>
</comment>
<protein>
    <submittedName>
        <fullName evidence="1">Uncharacterized protein</fullName>
    </submittedName>
</protein>
<dbReference type="Proteomes" id="UP001143910">
    <property type="component" value="Unassembled WGS sequence"/>
</dbReference>
<evidence type="ECO:0000313" key="1">
    <source>
        <dbReference type="EMBL" id="KAJ2976951.1"/>
    </source>
</evidence>
<gene>
    <name evidence="1" type="ORF">NQ176_g4643</name>
</gene>
<dbReference type="EMBL" id="JANJQO010000522">
    <property type="protein sequence ID" value="KAJ2976951.1"/>
    <property type="molecule type" value="Genomic_DNA"/>
</dbReference>
<proteinExistence type="predicted"/>
<sequence>MSLAIDNSTHDDDVDWDDLLPAQGGAGDTGVAPDETPASSCQFCRKKKSKCSREQPCSQCAKSGVACVYEDKRNKGGIKVGVIERLNQRMDAIENMFLGQSMLMQQLIQPKEPSAASSYTCDISSTELSSYTSRLKEVISSAATASRETGPKGTLPVGGGTLARKRKREEDMVASQAIEQTVIINSSEAQDEAQQLVPVEATLETYFKLIHPWIPVLHPATFLRRAREPNRPEGISLIIKAITVVASPYVPDNIESVHPAILNRNIAQLRQDVIASAIESGTKEAIQALILLAFDSVKRGFSGSPWSVIANICRKIDELQLNSEEKTEKDSIGVLFSKPPAPLDPPIAWIEVEERRRIFWGAFLLDRFCSIVTGSAPNIVSKSIQRRLPCDGCMWELDQCVETSFFKIHDQSHDETEIPVDTEELLFPPAYANNDGPSGVGGFAYSIEATESLYLVTRFHERHPLEPDTPVALSSWLHKFRQLDSRLLQWREVRVVDGYIDPNLAIAHMTHNAAIIRLHGRLANPPHQTRVWLSTLVSGASKEACVMAAMKIDRIARRFMDASTGVPPHQFALCLYIAGQILLLWKAPTLSDTVTSILALLEEVSQRLGNNQRSCSLNSETPDPAIRLRDALLSNRNNGKQNKVHPSTVPPVAQASHTDLVARQPVMDMVEFSTMLQNLEASPSSGGSVLGLPFFDQDSPAEPGRNLLTMNETFTHNADTAGAQLAGEKADHDLPEDLEFDFMAELRKLESRARAHDRRLRNQGSIQPNR</sequence>
<reference evidence="1" key="1">
    <citation type="submission" date="2022-08" db="EMBL/GenBank/DDBJ databases">
        <title>Genome Sequence of Lecanicillium fungicola.</title>
        <authorList>
            <person name="Buettner E."/>
        </authorList>
    </citation>
    <scope>NUCLEOTIDE SEQUENCE</scope>
    <source>
        <strain evidence="1">Babe33</strain>
    </source>
</reference>